<keyword evidence="3" id="KW-0687">Ribonucleoprotein</keyword>
<dbReference type="GO" id="GO:0003735">
    <property type="term" value="F:structural constituent of ribosome"/>
    <property type="evidence" value="ECO:0007669"/>
    <property type="project" value="InterPro"/>
</dbReference>
<dbReference type="InterPro" id="IPR036920">
    <property type="entry name" value="Ribosomal_uL16_sf"/>
</dbReference>
<dbReference type="NCBIfam" id="NF003239">
    <property type="entry name" value="PRK04199.1-4"/>
    <property type="match status" value="1"/>
</dbReference>
<evidence type="ECO:0000256" key="1">
    <source>
        <dbReference type="ARBA" id="ARBA00008931"/>
    </source>
</evidence>
<feature type="region of interest" description="Disordered" evidence="4">
    <location>
        <begin position="180"/>
        <end position="244"/>
    </location>
</feature>
<sequence>MVRKPSRMYRRIEGQVYTRTEYMGGIPHCRITQFDTGNVHQQYRFQFSVKAEEAGNIQDKALEAARVSIVRVMDKAASNNFHLKVRKYPHAILREHKMATGAGADRISDGMRLAFGKPVGHAVRAQIGATLLTLGCRSENVPEAKIALRKASNKLSVPVRVEMIELQGFTEETRAAALAPVEAPKPEAEAAPAAEAAAEAPEKPEATGGRTVLGKGGKLPSKETTPPAKAEKPEAKPAAGKKGK</sequence>
<evidence type="ECO:0000313" key="5">
    <source>
        <dbReference type="EMBL" id="EQD73637.1"/>
    </source>
</evidence>
<reference evidence="5" key="1">
    <citation type="submission" date="2013-08" db="EMBL/GenBank/DDBJ databases">
        <authorList>
            <person name="Mendez C."/>
            <person name="Richter M."/>
            <person name="Ferrer M."/>
            <person name="Sanchez J."/>
        </authorList>
    </citation>
    <scope>NUCLEOTIDE SEQUENCE</scope>
</reference>
<comment type="caution">
    <text evidence="5">The sequence shown here is derived from an EMBL/GenBank/DDBJ whole genome shotgun (WGS) entry which is preliminary data.</text>
</comment>
<dbReference type="AlphaFoldDB" id="T1BUY9"/>
<proteinExistence type="inferred from homology"/>
<feature type="compositionally biased region" description="Low complexity" evidence="4">
    <location>
        <begin position="189"/>
        <end position="199"/>
    </location>
</feature>
<dbReference type="Gene3D" id="3.90.1170.10">
    <property type="entry name" value="Ribosomal protein L10e/L16"/>
    <property type="match status" value="1"/>
</dbReference>
<dbReference type="InterPro" id="IPR001197">
    <property type="entry name" value="Ribosomal_uL16_euk_arch"/>
</dbReference>
<organism evidence="5">
    <name type="scientific">mine drainage metagenome</name>
    <dbReference type="NCBI Taxonomy" id="410659"/>
    <lineage>
        <taxon>unclassified sequences</taxon>
        <taxon>metagenomes</taxon>
        <taxon>ecological metagenomes</taxon>
    </lineage>
</organism>
<dbReference type="CDD" id="cd01433">
    <property type="entry name" value="Ribosomal_L16_L10e"/>
    <property type="match status" value="1"/>
</dbReference>
<name>T1BUY9_9ZZZZ</name>
<evidence type="ECO:0000256" key="2">
    <source>
        <dbReference type="ARBA" id="ARBA00022980"/>
    </source>
</evidence>
<reference evidence="5" key="2">
    <citation type="journal article" date="2014" name="ISME J.">
        <title>Microbial stratification in low pH oxic and suboxic macroscopic growths along an acid mine drainage.</title>
        <authorList>
            <person name="Mendez-Garcia C."/>
            <person name="Mesa V."/>
            <person name="Sprenger R.R."/>
            <person name="Richter M."/>
            <person name="Diez M.S."/>
            <person name="Solano J."/>
            <person name="Bargiela R."/>
            <person name="Golyshina O.V."/>
            <person name="Manteca A."/>
            <person name="Ramos J.L."/>
            <person name="Gallego J.R."/>
            <person name="Llorente I."/>
            <person name="Martins Dos Santos V.A."/>
            <person name="Jensen O.N."/>
            <person name="Pelaez A.I."/>
            <person name="Sanchez J."/>
            <person name="Ferrer M."/>
        </authorList>
    </citation>
    <scope>NUCLEOTIDE SEQUENCE</scope>
</reference>
<gene>
    <name evidence="5" type="ORF">B1B_03114</name>
</gene>
<dbReference type="Pfam" id="PF00252">
    <property type="entry name" value="Ribosomal_L16"/>
    <property type="match status" value="1"/>
</dbReference>
<keyword evidence="2 5" id="KW-0689">Ribosomal protein</keyword>
<protein>
    <submittedName>
        <fullName evidence="5">50S ribosomal protein L10e</fullName>
    </submittedName>
</protein>
<dbReference type="InterPro" id="IPR016180">
    <property type="entry name" value="Ribosomal_uL16_dom"/>
</dbReference>
<comment type="similarity">
    <text evidence="1">Belongs to the universal ribosomal protein uL16 family.</text>
</comment>
<dbReference type="EMBL" id="AUZY01001893">
    <property type="protein sequence ID" value="EQD73637.1"/>
    <property type="molecule type" value="Genomic_DNA"/>
</dbReference>
<dbReference type="GO" id="GO:0005840">
    <property type="term" value="C:ribosome"/>
    <property type="evidence" value="ECO:0007669"/>
    <property type="project" value="UniProtKB-KW"/>
</dbReference>
<dbReference type="GO" id="GO:0006412">
    <property type="term" value="P:translation"/>
    <property type="evidence" value="ECO:0007669"/>
    <property type="project" value="InterPro"/>
</dbReference>
<dbReference type="InterPro" id="IPR047873">
    <property type="entry name" value="Ribosomal_uL16"/>
</dbReference>
<dbReference type="SUPFAM" id="SSF54686">
    <property type="entry name" value="Ribosomal protein L16p/L10e"/>
    <property type="match status" value="1"/>
</dbReference>
<dbReference type="GO" id="GO:1990904">
    <property type="term" value="C:ribonucleoprotein complex"/>
    <property type="evidence" value="ECO:0007669"/>
    <property type="project" value="UniProtKB-KW"/>
</dbReference>
<evidence type="ECO:0000256" key="4">
    <source>
        <dbReference type="SAM" id="MobiDB-lite"/>
    </source>
</evidence>
<evidence type="ECO:0000256" key="3">
    <source>
        <dbReference type="ARBA" id="ARBA00023274"/>
    </source>
</evidence>
<dbReference type="PANTHER" id="PTHR11726">
    <property type="entry name" value="60S RIBOSOMAL PROTEIN L10"/>
    <property type="match status" value="1"/>
</dbReference>
<accession>T1BUY9</accession>